<dbReference type="EMBL" id="JAUCMV010000001">
    <property type="protein sequence ID" value="KAK0427601.1"/>
    <property type="molecule type" value="Genomic_DNA"/>
</dbReference>
<proteinExistence type="predicted"/>
<evidence type="ECO:0000313" key="2">
    <source>
        <dbReference type="Proteomes" id="UP001175271"/>
    </source>
</evidence>
<evidence type="ECO:0000313" key="1">
    <source>
        <dbReference type="EMBL" id="KAK0427601.1"/>
    </source>
</evidence>
<gene>
    <name evidence="1" type="ORF">QR680_010318</name>
</gene>
<keyword evidence="2" id="KW-1185">Reference proteome</keyword>
<comment type="caution">
    <text evidence="1">The sequence shown here is derived from an EMBL/GenBank/DDBJ whole genome shotgun (WGS) entry which is preliminary data.</text>
</comment>
<protein>
    <submittedName>
        <fullName evidence="1">Uncharacterized protein</fullName>
    </submittedName>
</protein>
<accession>A0AA39IPZ6</accession>
<sequence length="71" mass="8035">MDSLISVLSRRYIEFCNVNIASIVEEIANRITSAILSSELLAPCRHYLTLSNNLRPKRGQPVLTIHGLWLN</sequence>
<organism evidence="1 2">
    <name type="scientific">Steinernema hermaphroditum</name>
    <dbReference type="NCBI Taxonomy" id="289476"/>
    <lineage>
        <taxon>Eukaryota</taxon>
        <taxon>Metazoa</taxon>
        <taxon>Ecdysozoa</taxon>
        <taxon>Nematoda</taxon>
        <taxon>Chromadorea</taxon>
        <taxon>Rhabditida</taxon>
        <taxon>Tylenchina</taxon>
        <taxon>Panagrolaimomorpha</taxon>
        <taxon>Strongyloidoidea</taxon>
        <taxon>Steinernematidae</taxon>
        <taxon>Steinernema</taxon>
    </lineage>
</organism>
<reference evidence="1" key="1">
    <citation type="submission" date="2023-06" db="EMBL/GenBank/DDBJ databases">
        <title>Genomic analysis of the entomopathogenic nematode Steinernema hermaphroditum.</title>
        <authorList>
            <person name="Schwarz E.M."/>
            <person name="Heppert J.K."/>
            <person name="Baniya A."/>
            <person name="Schwartz H.T."/>
            <person name="Tan C.-H."/>
            <person name="Antoshechkin I."/>
            <person name="Sternberg P.W."/>
            <person name="Goodrich-Blair H."/>
            <person name="Dillman A.R."/>
        </authorList>
    </citation>
    <scope>NUCLEOTIDE SEQUENCE</scope>
    <source>
        <strain evidence="1">PS9179</strain>
        <tissue evidence="1">Whole animal</tissue>
    </source>
</reference>
<dbReference type="AlphaFoldDB" id="A0AA39IPZ6"/>
<dbReference type="Proteomes" id="UP001175271">
    <property type="component" value="Unassembled WGS sequence"/>
</dbReference>
<name>A0AA39IPZ6_9BILA</name>